<name>A0A6H9YMJ6_9ACTN</name>
<dbReference type="InterPro" id="IPR029063">
    <property type="entry name" value="SAM-dependent_MTases_sf"/>
</dbReference>
<protein>
    <recommendedName>
        <fullName evidence="3">SAM-dependent methyltransferase</fullName>
    </recommendedName>
</protein>
<accession>A0A6H9YMJ6</accession>
<dbReference type="Gene3D" id="3.40.50.150">
    <property type="entry name" value="Vaccinia Virus protein VP39"/>
    <property type="match status" value="1"/>
</dbReference>
<reference evidence="1 2" key="1">
    <citation type="submission" date="2019-09" db="EMBL/GenBank/DDBJ databases">
        <title>Actinomadura physcomitrii sp. nov., a novel actinomycete isolated from moss [Physcomitrium sphaericum (Ludw) Fuernr].</title>
        <authorList>
            <person name="Zhuang X."/>
            <person name="Liu C."/>
        </authorList>
    </citation>
    <scope>NUCLEOTIDE SEQUENCE [LARGE SCALE GENOMIC DNA]</scope>
    <source>
        <strain evidence="1 2">HMC1</strain>
    </source>
</reference>
<sequence>MYDYWLGGKNNFAADRDAAEQIIKITHGWIRHDAHLNRAFLGRAVRTAATAGVRQFIDLGSGLPTQENVHEVAQRVDPAARVVYVDYDPVVTAHGQALLAGEDGVGFVQADIRKPEKILDDPIVHRLIDFDQPVGLLAVAVLHFVSDEDDPYGILAAFRSRLVPGSHLVVSHLEKDSYPKIIDRAQEVYRRVSTGFTVRDRDEISRMFEGFELLEPGLTHPAKWRPDDHIETAETFARLVGVGVMH</sequence>
<evidence type="ECO:0008006" key="3">
    <source>
        <dbReference type="Google" id="ProtNLM"/>
    </source>
</evidence>
<dbReference type="InterPro" id="IPR006764">
    <property type="entry name" value="SAM_dep_MeTrfase_SAV2177_type"/>
</dbReference>
<organism evidence="1 2">
    <name type="scientific">Actinomadura rudentiformis</name>
    <dbReference type="NCBI Taxonomy" id="359158"/>
    <lineage>
        <taxon>Bacteria</taxon>
        <taxon>Bacillati</taxon>
        <taxon>Actinomycetota</taxon>
        <taxon>Actinomycetes</taxon>
        <taxon>Streptosporangiales</taxon>
        <taxon>Thermomonosporaceae</taxon>
        <taxon>Actinomadura</taxon>
    </lineage>
</organism>
<evidence type="ECO:0000313" key="1">
    <source>
        <dbReference type="EMBL" id="KAB2344519.1"/>
    </source>
</evidence>
<dbReference type="Pfam" id="PF04672">
    <property type="entry name" value="Methyltransf_19"/>
    <property type="match status" value="1"/>
</dbReference>
<dbReference type="PIRSF" id="PIRSF017393">
    <property type="entry name" value="MTase_SAV2177"/>
    <property type="match status" value="1"/>
</dbReference>
<gene>
    <name evidence="1" type="ORF">F8566_30980</name>
</gene>
<evidence type="ECO:0000313" key="2">
    <source>
        <dbReference type="Proteomes" id="UP000468735"/>
    </source>
</evidence>
<dbReference type="OrthoDB" id="3216820at2"/>
<dbReference type="EMBL" id="WBMT01000016">
    <property type="protein sequence ID" value="KAB2344519.1"/>
    <property type="molecule type" value="Genomic_DNA"/>
</dbReference>
<dbReference type="SUPFAM" id="SSF53335">
    <property type="entry name" value="S-adenosyl-L-methionine-dependent methyltransferases"/>
    <property type="match status" value="1"/>
</dbReference>
<dbReference type="AlphaFoldDB" id="A0A6H9YMJ6"/>
<comment type="caution">
    <text evidence="1">The sequence shown here is derived from an EMBL/GenBank/DDBJ whole genome shotgun (WGS) entry which is preliminary data.</text>
</comment>
<proteinExistence type="predicted"/>
<keyword evidence="2" id="KW-1185">Reference proteome</keyword>
<dbReference type="Proteomes" id="UP000468735">
    <property type="component" value="Unassembled WGS sequence"/>
</dbReference>